<dbReference type="Gene3D" id="3.40.50.620">
    <property type="entry name" value="HUPs"/>
    <property type="match status" value="1"/>
</dbReference>
<dbReference type="InterPro" id="IPR032678">
    <property type="entry name" value="tRNA-synt_1_cat_dom"/>
</dbReference>
<dbReference type="InterPro" id="IPR024909">
    <property type="entry name" value="Cys-tRNA/MSH_ligase"/>
</dbReference>
<dbReference type="AlphaFoldDB" id="X1W006"/>
<dbReference type="InterPro" id="IPR014729">
    <property type="entry name" value="Rossmann-like_a/b/a_fold"/>
</dbReference>
<feature type="non-terminal residue" evidence="5">
    <location>
        <position position="1"/>
    </location>
</feature>
<name>X1W006_9ZZZZ</name>
<gene>
    <name evidence="5" type="ORF">S12H4_59916</name>
</gene>
<evidence type="ECO:0000256" key="1">
    <source>
        <dbReference type="ARBA" id="ARBA00022598"/>
    </source>
</evidence>
<dbReference type="SUPFAM" id="SSF52374">
    <property type="entry name" value="Nucleotidylyl transferase"/>
    <property type="match status" value="1"/>
</dbReference>
<accession>X1W006</accession>
<evidence type="ECO:0000313" key="5">
    <source>
        <dbReference type="EMBL" id="GAJ19370.1"/>
    </source>
</evidence>
<evidence type="ECO:0000259" key="4">
    <source>
        <dbReference type="Pfam" id="PF01406"/>
    </source>
</evidence>
<comment type="caution">
    <text evidence="5">The sequence shown here is derived from an EMBL/GenBank/DDBJ whole genome shotgun (WGS) entry which is preliminary data.</text>
</comment>
<keyword evidence="3" id="KW-0067">ATP-binding</keyword>
<evidence type="ECO:0000256" key="2">
    <source>
        <dbReference type="ARBA" id="ARBA00022741"/>
    </source>
</evidence>
<feature type="non-terminal residue" evidence="5">
    <location>
        <position position="149"/>
    </location>
</feature>
<dbReference type="PANTHER" id="PTHR10890:SF3">
    <property type="entry name" value="CYSTEINE--TRNA LIGASE, CYTOPLASMIC"/>
    <property type="match status" value="1"/>
</dbReference>
<feature type="domain" description="tRNA synthetases class I catalytic" evidence="4">
    <location>
        <begin position="7"/>
        <end position="88"/>
    </location>
</feature>
<keyword evidence="1" id="KW-0436">Ligase</keyword>
<dbReference type="GO" id="GO:0005829">
    <property type="term" value="C:cytosol"/>
    <property type="evidence" value="ECO:0007669"/>
    <property type="project" value="TreeGrafter"/>
</dbReference>
<organism evidence="5">
    <name type="scientific">marine sediment metagenome</name>
    <dbReference type="NCBI Taxonomy" id="412755"/>
    <lineage>
        <taxon>unclassified sequences</taxon>
        <taxon>metagenomes</taxon>
        <taxon>ecological metagenomes</taxon>
    </lineage>
</organism>
<dbReference type="GO" id="GO:0004817">
    <property type="term" value="F:cysteine-tRNA ligase activity"/>
    <property type="evidence" value="ECO:0007669"/>
    <property type="project" value="TreeGrafter"/>
</dbReference>
<dbReference type="EMBL" id="BARW01039296">
    <property type="protein sequence ID" value="GAJ19370.1"/>
    <property type="molecule type" value="Genomic_DNA"/>
</dbReference>
<sequence>RPEFALPNVWCKATEHIKEQIELIKKLEKKNYTYKTSDGIYFDTSKLKDYGKLAKLDIKGLKAGKRIGIGEKKNKTDFALWKFSEKPGIEKYPTMEITTTSIVLANQLRDVLLQQGFRVGNIRKSLSKLSKRQAYRVPLYGKSNVKKWL</sequence>
<protein>
    <recommendedName>
        <fullName evidence="4">tRNA synthetases class I catalytic domain-containing protein</fullName>
    </recommendedName>
</protein>
<dbReference type="PANTHER" id="PTHR10890">
    <property type="entry name" value="CYSTEINYL-TRNA SYNTHETASE"/>
    <property type="match status" value="1"/>
</dbReference>
<keyword evidence="2" id="KW-0547">Nucleotide-binding</keyword>
<evidence type="ECO:0000256" key="3">
    <source>
        <dbReference type="ARBA" id="ARBA00022840"/>
    </source>
</evidence>
<proteinExistence type="predicted"/>
<dbReference type="GO" id="GO:0006423">
    <property type="term" value="P:cysteinyl-tRNA aminoacylation"/>
    <property type="evidence" value="ECO:0007669"/>
    <property type="project" value="TreeGrafter"/>
</dbReference>
<dbReference type="Pfam" id="PF01406">
    <property type="entry name" value="tRNA-synt_1e"/>
    <property type="match status" value="1"/>
</dbReference>
<dbReference type="GO" id="GO:0005524">
    <property type="term" value="F:ATP binding"/>
    <property type="evidence" value="ECO:0007669"/>
    <property type="project" value="UniProtKB-KW"/>
</dbReference>
<reference evidence="5" key="1">
    <citation type="journal article" date="2014" name="Front. Microbiol.">
        <title>High frequency of phylogenetically diverse reductive dehalogenase-homologous genes in deep subseafloor sedimentary metagenomes.</title>
        <authorList>
            <person name="Kawai M."/>
            <person name="Futagami T."/>
            <person name="Toyoda A."/>
            <person name="Takaki Y."/>
            <person name="Nishi S."/>
            <person name="Hori S."/>
            <person name="Arai W."/>
            <person name="Tsubouchi T."/>
            <person name="Morono Y."/>
            <person name="Uchiyama I."/>
            <person name="Ito T."/>
            <person name="Fujiyama A."/>
            <person name="Inagaki F."/>
            <person name="Takami H."/>
        </authorList>
    </citation>
    <scope>NUCLEOTIDE SEQUENCE</scope>
    <source>
        <strain evidence="5">Expedition CK06-06</strain>
    </source>
</reference>